<dbReference type="InterPro" id="IPR050146">
    <property type="entry name" value="Type-I_3-dehydroquinase"/>
</dbReference>
<dbReference type="GO" id="GO:0009073">
    <property type="term" value="P:aromatic amino acid family biosynthetic process"/>
    <property type="evidence" value="ECO:0007669"/>
    <property type="project" value="UniProtKB-KW"/>
</dbReference>
<dbReference type="EMBL" id="WJJP01000609">
    <property type="protein sequence ID" value="MBD3326617.1"/>
    <property type="molecule type" value="Genomic_DNA"/>
</dbReference>
<dbReference type="HAMAP" id="MF_00214">
    <property type="entry name" value="AroD"/>
    <property type="match status" value="1"/>
</dbReference>
<comment type="catalytic activity">
    <reaction evidence="1 4">
        <text>3-dehydroquinate = 3-dehydroshikimate + H2O</text>
        <dbReference type="Rhea" id="RHEA:21096"/>
        <dbReference type="ChEBI" id="CHEBI:15377"/>
        <dbReference type="ChEBI" id="CHEBI:16630"/>
        <dbReference type="ChEBI" id="CHEBI:32364"/>
        <dbReference type="EC" id="4.2.1.10"/>
    </reaction>
</comment>
<evidence type="ECO:0000256" key="1">
    <source>
        <dbReference type="ARBA" id="ARBA00001864"/>
    </source>
</evidence>
<protein>
    <recommendedName>
        <fullName evidence="4">3-dehydroquinate dehydratase</fullName>
        <shortName evidence="4">3-dehydroquinase</shortName>
        <ecNumber evidence="4">4.2.1.10</ecNumber>
    </recommendedName>
    <alternativeName>
        <fullName evidence="4">Type I DHQase</fullName>
    </alternativeName>
    <alternativeName>
        <fullName evidence="4">Type I dehydroquinase</fullName>
        <shortName evidence="4">DHQ1</shortName>
    </alternativeName>
</protein>
<feature type="binding site" evidence="4">
    <location>
        <position position="53"/>
    </location>
    <ligand>
        <name>3-dehydroquinate</name>
        <dbReference type="ChEBI" id="CHEBI:32364"/>
    </ligand>
</feature>
<comment type="caution">
    <text evidence="5">The sequence shown here is derived from an EMBL/GenBank/DDBJ whole genome shotgun (WGS) entry which is preliminary data.</text>
</comment>
<keyword evidence="3 4" id="KW-0704">Schiff base</keyword>
<dbReference type="CDD" id="cd00502">
    <property type="entry name" value="DHQase_I"/>
    <property type="match status" value="1"/>
</dbReference>
<dbReference type="GO" id="GO:0009423">
    <property type="term" value="P:chorismate biosynthetic process"/>
    <property type="evidence" value="ECO:0007669"/>
    <property type="project" value="UniProtKB-UniRule"/>
</dbReference>
<sequence>MICVSLANLTFEECLAAVNTLDFAEIRLDLLDLSEAQAAQVFTANSNLIATFRPNAVAADIRKRRLLQAIEAGAAYLDLEVETEDAVKQELLQAARANGCQRIISYHDFQRTPERAELEHILAWCEEAQPDIIKIACMVNAQRDNARLLGLLDHDRPLIVVGMGFQGTLTRLVSPLLGGFCTFAAYASDKATAPGQIIQHELEAFQIFLREQYGVSS</sequence>
<gene>
    <name evidence="4" type="primary">aroD</name>
    <name evidence="5" type="ORF">GF339_18680</name>
</gene>
<dbReference type="InterPro" id="IPR001381">
    <property type="entry name" value="DHquinase_I"/>
</dbReference>
<feature type="binding site" evidence="4">
    <location>
        <position position="5"/>
    </location>
    <ligand>
        <name>3-dehydroquinate</name>
        <dbReference type="ChEBI" id="CHEBI:32364"/>
    </ligand>
</feature>
<feature type="binding site" evidence="4">
    <location>
        <position position="171"/>
    </location>
    <ligand>
        <name>3-dehydroquinate</name>
        <dbReference type="ChEBI" id="CHEBI:32364"/>
    </ligand>
</feature>
<dbReference type="AlphaFoldDB" id="A0A9D5JZE8"/>
<organism evidence="5 6">
    <name type="scientific">candidate division KSB3 bacterium</name>
    <dbReference type="NCBI Taxonomy" id="2044937"/>
    <lineage>
        <taxon>Bacteria</taxon>
        <taxon>candidate division KSB3</taxon>
    </lineage>
</organism>
<dbReference type="PANTHER" id="PTHR43699">
    <property type="entry name" value="3-DEHYDROQUINATE DEHYDRATASE"/>
    <property type="match status" value="1"/>
</dbReference>
<feature type="active site" description="Proton donor/acceptor" evidence="4">
    <location>
        <position position="107"/>
    </location>
</feature>
<evidence type="ECO:0000256" key="2">
    <source>
        <dbReference type="ARBA" id="ARBA00023239"/>
    </source>
</evidence>
<feature type="binding site" evidence="4">
    <location>
        <position position="196"/>
    </location>
    <ligand>
        <name>3-dehydroquinate</name>
        <dbReference type="ChEBI" id="CHEBI:32364"/>
    </ligand>
</feature>
<proteinExistence type="inferred from homology"/>
<keyword evidence="4" id="KW-0028">Amino-acid biosynthesis</keyword>
<dbReference type="Proteomes" id="UP000649604">
    <property type="component" value="Unassembled WGS sequence"/>
</dbReference>
<accession>A0A9D5JZE8</accession>
<evidence type="ECO:0000256" key="4">
    <source>
        <dbReference type="HAMAP-Rule" id="MF_00214"/>
    </source>
</evidence>
<feature type="binding site" evidence="4">
    <location>
        <position position="192"/>
    </location>
    <ligand>
        <name>3-dehydroquinate</name>
        <dbReference type="ChEBI" id="CHEBI:32364"/>
    </ligand>
</feature>
<evidence type="ECO:0000256" key="3">
    <source>
        <dbReference type="ARBA" id="ARBA00023270"/>
    </source>
</evidence>
<dbReference type="EC" id="4.2.1.10" evidence="4"/>
<dbReference type="SUPFAM" id="SSF51569">
    <property type="entry name" value="Aldolase"/>
    <property type="match status" value="1"/>
</dbReference>
<keyword evidence="2 4" id="KW-0456">Lyase</keyword>
<dbReference type="InterPro" id="IPR013785">
    <property type="entry name" value="Aldolase_TIM"/>
</dbReference>
<keyword evidence="4" id="KW-0057">Aromatic amino acid biosynthesis</keyword>
<dbReference type="Gene3D" id="3.20.20.70">
    <property type="entry name" value="Aldolase class I"/>
    <property type="match status" value="1"/>
</dbReference>
<comment type="similarity">
    <text evidence="4">Belongs to the type-I 3-dehydroquinase family.</text>
</comment>
<comment type="pathway">
    <text evidence="4">Metabolic intermediate biosynthesis; chorismate biosynthesis; chorismate from D-erythrose 4-phosphate and phosphoenolpyruvate: step 3/7.</text>
</comment>
<dbReference type="GO" id="GO:0008652">
    <property type="term" value="P:amino acid biosynthetic process"/>
    <property type="evidence" value="ECO:0007669"/>
    <property type="project" value="UniProtKB-KW"/>
</dbReference>
<feature type="active site" description="Schiff-base intermediate with substrate" evidence="4">
    <location>
        <position position="134"/>
    </location>
</feature>
<reference evidence="5" key="1">
    <citation type="submission" date="2019-11" db="EMBL/GenBank/DDBJ databases">
        <title>Microbial mats filling the niche in hypersaline microbial mats.</title>
        <authorList>
            <person name="Wong H.L."/>
            <person name="Macleod F.I."/>
            <person name="White R.A. III"/>
            <person name="Burns B.P."/>
        </authorList>
    </citation>
    <scope>NUCLEOTIDE SEQUENCE</scope>
    <source>
        <strain evidence="5">Rbin_158</strain>
    </source>
</reference>
<dbReference type="PANTHER" id="PTHR43699:SF1">
    <property type="entry name" value="3-DEHYDROQUINATE DEHYDRATASE"/>
    <property type="match status" value="1"/>
</dbReference>
<evidence type="ECO:0000313" key="6">
    <source>
        <dbReference type="Proteomes" id="UP000649604"/>
    </source>
</evidence>
<evidence type="ECO:0000313" key="5">
    <source>
        <dbReference type="EMBL" id="MBD3326617.1"/>
    </source>
</evidence>
<comment type="subunit">
    <text evidence="4">Homodimer.</text>
</comment>
<dbReference type="GO" id="GO:0003855">
    <property type="term" value="F:3-dehydroquinate dehydratase activity"/>
    <property type="evidence" value="ECO:0007669"/>
    <property type="project" value="UniProtKB-UniRule"/>
</dbReference>
<name>A0A9D5JZE8_9BACT</name>
<dbReference type="GO" id="GO:0046279">
    <property type="term" value="P:3,4-dihydroxybenzoate biosynthetic process"/>
    <property type="evidence" value="ECO:0007669"/>
    <property type="project" value="TreeGrafter"/>
</dbReference>
<feature type="binding site" evidence="4">
    <location>
        <begin position="25"/>
        <end position="27"/>
    </location>
    <ligand>
        <name>3-dehydroquinate</name>
        <dbReference type="ChEBI" id="CHEBI:32364"/>
    </ligand>
</feature>
<dbReference type="Pfam" id="PF01487">
    <property type="entry name" value="DHquinase_I"/>
    <property type="match status" value="1"/>
</dbReference>
<comment type="function">
    <text evidence="4">Involved in the third step of the chorismate pathway, which leads to the biosynthesis of aromatic amino acids. Catalyzes the cis-dehydration of 3-dehydroquinate (DHQ) and introduces the first double bond of the aromatic ring to yield 3-dehydroshikimate.</text>
</comment>